<protein>
    <submittedName>
        <fullName evidence="2">Uncharacterized protein</fullName>
    </submittedName>
</protein>
<keyword evidence="3" id="KW-1185">Reference proteome</keyword>
<evidence type="ECO:0000313" key="2">
    <source>
        <dbReference type="EMBL" id="KAK4448773.1"/>
    </source>
</evidence>
<accession>A0AAV9GKQ9</accession>
<reference evidence="2" key="1">
    <citation type="journal article" date="2023" name="Mol. Phylogenet. Evol.">
        <title>Genome-scale phylogeny and comparative genomics of the fungal order Sordariales.</title>
        <authorList>
            <person name="Hensen N."/>
            <person name="Bonometti L."/>
            <person name="Westerberg I."/>
            <person name="Brannstrom I.O."/>
            <person name="Guillou S."/>
            <person name="Cros-Aarteil S."/>
            <person name="Calhoun S."/>
            <person name="Haridas S."/>
            <person name="Kuo A."/>
            <person name="Mondo S."/>
            <person name="Pangilinan J."/>
            <person name="Riley R."/>
            <person name="LaButti K."/>
            <person name="Andreopoulos B."/>
            <person name="Lipzen A."/>
            <person name="Chen C."/>
            <person name="Yan M."/>
            <person name="Daum C."/>
            <person name="Ng V."/>
            <person name="Clum A."/>
            <person name="Steindorff A."/>
            <person name="Ohm R.A."/>
            <person name="Martin F."/>
            <person name="Silar P."/>
            <person name="Natvig D.O."/>
            <person name="Lalanne C."/>
            <person name="Gautier V."/>
            <person name="Ament-Velasquez S.L."/>
            <person name="Kruys A."/>
            <person name="Hutchinson M.I."/>
            <person name="Powell A.J."/>
            <person name="Barry K."/>
            <person name="Miller A.N."/>
            <person name="Grigoriev I.V."/>
            <person name="Debuchy R."/>
            <person name="Gladieux P."/>
            <person name="Hiltunen Thoren M."/>
            <person name="Johannesson H."/>
        </authorList>
    </citation>
    <scope>NUCLEOTIDE SEQUENCE</scope>
    <source>
        <strain evidence="2">PSN243</strain>
    </source>
</reference>
<feature type="region of interest" description="Disordered" evidence="1">
    <location>
        <begin position="96"/>
        <end position="138"/>
    </location>
</feature>
<evidence type="ECO:0000256" key="1">
    <source>
        <dbReference type="SAM" id="MobiDB-lite"/>
    </source>
</evidence>
<dbReference type="AlphaFoldDB" id="A0AAV9GKQ9"/>
<gene>
    <name evidence="2" type="ORF">QBC34DRAFT_426208</name>
</gene>
<name>A0AAV9GKQ9_9PEZI</name>
<sequence length="352" mass="38729">MDIGNSDAISRASSSTVDGKASEAVAMLGQNPNCDPNGLDSCCPQDAPIIQEFSRNVDRFFDKHNLNNNPDIAHPEHLAAAMANTVLVRLRRRDDQTTLADDQAHPFQQGNPKSHPGDGSGGDDAGNPANSKKRRIGRDPDIPLGIKIALSKDCTSDLLEEIRAAAAVSLSDTKITIRDRNRNIQKVLVTPSARESTDTFFGPDMLGGLFRRLNNIIREADDYNTEMLGGHCDICDDLKELLSRYHLPSEIEMVCRSLAHLNVASAHQPELDSLGSVLYIMHLVRLNNAWAEGLQSLSRGNTAWLERINMLPQRGTNSSQLKEKICGMMDTKPAQRQSMFFTAPQEIGLAQY</sequence>
<comment type="caution">
    <text evidence="2">The sequence shown here is derived from an EMBL/GenBank/DDBJ whole genome shotgun (WGS) entry which is preliminary data.</text>
</comment>
<reference evidence="2" key="2">
    <citation type="submission" date="2023-05" db="EMBL/GenBank/DDBJ databases">
        <authorList>
            <consortium name="Lawrence Berkeley National Laboratory"/>
            <person name="Steindorff A."/>
            <person name="Hensen N."/>
            <person name="Bonometti L."/>
            <person name="Westerberg I."/>
            <person name="Brannstrom I.O."/>
            <person name="Guillou S."/>
            <person name="Cros-Aarteil S."/>
            <person name="Calhoun S."/>
            <person name="Haridas S."/>
            <person name="Kuo A."/>
            <person name="Mondo S."/>
            <person name="Pangilinan J."/>
            <person name="Riley R."/>
            <person name="Labutti K."/>
            <person name="Andreopoulos B."/>
            <person name="Lipzen A."/>
            <person name="Chen C."/>
            <person name="Yanf M."/>
            <person name="Daum C."/>
            <person name="Ng V."/>
            <person name="Clum A."/>
            <person name="Ohm R."/>
            <person name="Martin F."/>
            <person name="Silar P."/>
            <person name="Natvig D."/>
            <person name="Lalanne C."/>
            <person name="Gautier V."/>
            <person name="Ament-Velasquez S.L."/>
            <person name="Kruys A."/>
            <person name="Hutchinson M.I."/>
            <person name="Powell A.J."/>
            <person name="Barry K."/>
            <person name="Miller A.N."/>
            <person name="Grigoriev I.V."/>
            <person name="Debuchy R."/>
            <person name="Gladieux P."/>
            <person name="Thoren M.H."/>
            <person name="Johannesson H."/>
        </authorList>
    </citation>
    <scope>NUCLEOTIDE SEQUENCE</scope>
    <source>
        <strain evidence="2">PSN243</strain>
    </source>
</reference>
<proteinExistence type="predicted"/>
<dbReference type="Proteomes" id="UP001321760">
    <property type="component" value="Unassembled WGS sequence"/>
</dbReference>
<evidence type="ECO:0000313" key="3">
    <source>
        <dbReference type="Proteomes" id="UP001321760"/>
    </source>
</evidence>
<dbReference type="EMBL" id="MU865941">
    <property type="protein sequence ID" value="KAK4448773.1"/>
    <property type="molecule type" value="Genomic_DNA"/>
</dbReference>
<organism evidence="2 3">
    <name type="scientific">Podospora aff. communis PSN243</name>
    <dbReference type="NCBI Taxonomy" id="3040156"/>
    <lineage>
        <taxon>Eukaryota</taxon>
        <taxon>Fungi</taxon>
        <taxon>Dikarya</taxon>
        <taxon>Ascomycota</taxon>
        <taxon>Pezizomycotina</taxon>
        <taxon>Sordariomycetes</taxon>
        <taxon>Sordariomycetidae</taxon>
        <taxon>Sordariales</taxon>
        <taxon>Podosporaceae</taxon>
        <taxon>Podospora</taxon>
    </lineage>
</organism>